<dbReference type="PROSITE" id="PS50075">
    <property type="entry name" value="CARRIER"/>
    <property type="match status" value="1"/>
</dbReference>
<dbReference type="InterPro" id="IPR036736">
    <property type="entry name" value="ACP-like_sf"/>
</dbReference>
<dbReference type="eggNOG" id="ENOG502SJ3N">
    <property type="taxonomic scope" value="Eukaryota"/>
</dbReference>
<feature type="region of interest" description="Disordered" evidence="2">
    <location>
        <begin position="399"/>
        <end position="419"/>
    </location>
</feature>
<evidence type="ECO:0000259" key="3">
    <source>
        <dbReference type="PROSITE" id="PS50075"/>
    </source>
</evidence>
<dbReference type="Gene3D" id="1.10.1200.10">
    <property type="entry name" value="ACP-like"/>
    <property type="match status" value="1"/>
</dbReference>
<gene>
    <name evidence="4" type="ORF">A1O3_05467</name>
</gene>
<dbReference type="EMBL" id="AMGY01000004">
    <property type="protein sequence ID" value="EXJ84795.1"/>
    <property type="molecule type" value="Genomic_DNA"/>
</dbReference>
<proteinExistence type="predicted"/>
<reference evidence="4 5" key="1">
    <citation type="submission" date="2013-03" db="EMBL/GenBank/DDBJ databases">
        <title>The Genome Sequence of Capronia epimyces CBS 606.96.</title>
        <authorList>
            <consortium name="The Broad Institute Genomics Platform"/>
            <person name="Cuomo C."/>
            <person name="de Hoog S."/>
            <person name="Gorbushina A."/>
            <person name="Walker B."/>
            <person name="Young S.K."/>
            <person name="Zeng Q."/>
            <person name="Gargeya S."/>
            <person name="Fitzgerald M."/>
            <person name="Haas B."/>
            <person name="Abouelleil A."/>
            <person name="Allen A.W."/>
            <person name="Alvarado L."/>
            <person name="Arachchi H.M."/>
            <person name="Berlin A.M."/>
            <person name="Chapman S.B."/>
            <person name="Gainer-Dewar J."/>
            <person name="Goldberg J."/>
            <person name="Griggs A."/>
            <person name="Gujja S."/>
            <person name="Hansen M."/>
            <person name="Howarth C."/>
            <person name="Imamovic A."/>
            <person name="Ireland A."/>
            <person name="Larimer J."/>
            <person name="McCowan C."/>
            <person name="Murphy C."/>
            <person name="Pearson M."/>
            <person name="Poon T.W."/>
            <person name="Priest M."/>
            <person name="Roberts A."/>
            <person name="Saif S."/>
            <person name="Shea T."/>
            <person name="Sisk P."/>
            <person name="Sykes S."/>
            <person name="Wortman J."/>
            <person name="Nusbaum C."/>
            <person name="Birren B."/>
        </authorList>
    </citation>
    <scope>NUCLEOTIDE SEQUENCE [LARGE SCALE GENOMIC DNA]</scope>
    <source>
        <strain evidence="4 5">CBS 606.96</strain>
    </source>
</reference>
<dbReference type="Pfam" id="PF00550">
    <property type="entry name" value="PP-binding"/>
    <property type="match status" value="1"/>
</dbReference>
<dbReference type="Gene3D" id="3.30.559.10">
    <property type="entry name" value="Chloramphenicol acetyltransferase-like domain"/>
    <property type="match status" value="2"/>
</dbReference>
<protein>
    <recommendedName>
        <fullName evidence="3">Carrier domain-containing protein</fullName>
    </recommendedName>
</protein>
<dbReference type="InterPro" id="IPR054710">
    <property type="entry name" value="Tri101-like_N"/>
</dbReference>
<dbReference type="RefSeq" id="XP_007733780.1">
    <property type="nucleotide sequence ID" value="XM_007735590.1"/>
</dbReference>
<keyword evidence="5" id="KW-1185">Reference proteome</keyword>
<dbReference type="Pfam" id="PF05141">
    <property type="entry name" value="DIT1_PvcA"/>
    <property type="match status" value="2"/>
</dbReference>
<dbReference type="Pfam" id="PF00501">
    <property type="entry name" value="AMP-binding"/>
    <property type="match status" value="1"/>
</dbReference>
<dbReference type="Pfam" id="PF22664">
    <property type="entry name" value="TRI-like_N"/>
    <property type="match status" value="1"/>
</dbReference>
<dbReference type="PROSITE" id="PS00455">
    <property type="entry name" value="AMP_BINDING"/>
    <property type="match status" value="1"/>
</dbReference>
<dbReference type="GeneID" id="19169580"/>
<dbReference type="PANTHER" id="PTHR37285">
    <property type="entry name" value="SPORE WALL MATURATION PROTEIN DIT1"/>
    <property type="match status" value="1"/>
</dbReference>
<dbReference type="InterPro" id="IPR009081">
    <property type="entry name" value="PP-bd_ACP"/>
</dbReference>
<organism evidence="4 5">
    <name type="scientific">Capronia epimyces CBS 606.96</name>
    <dbReference type="NCBI Taxonomy" id="1182542"/>
    <lineage>
        <taxon>Eukaryota</taxon>
        <taxon>Fungi</taxon>
        <taxon>Dikarya</taxon>
        <taxon>Ascomycota</taxon>
        <taxon>Pezizomycotina</taxon>
        <taxon>Eurotiomycetes</taxon>
        <taxon>Chaetothyriomycetidae</taxon>
        <taxon>Chaetothyriales</taxon>
        <taxon>Herpotrichiellaceae</taxon>
        <taxon>Capronia</taxon>
    </lineage>
</organism>
<dbReference type="InterPro" id="IPR020845">
    <property type="entry name" value="AMP-binding_CS"/>
</dbReference>
<sequence length="1585" mass="175864">MEIKDATNGGGLLKLSPGDEPSFQAAPAILEPSDVSRLILDIIFEYALNKFDDSKDRLVAGNANFLSVIDHFVVSGTRVEACLPAFPFKSANKVYKVLGTRPDKAEELALNRLNAMCARIQDVYPPGAKVTIISDGTTYNGVFNAHPVVSLANVVVLCYYVDLLSISDRDTWAYGETLRNMAIQKGFDHIGFSRMKALLDFPLPDNLREITYVANCTNFRRWLLNKYGSPDLDIDHEIATNPDTQLTYLGYRGFLESDLKHIFALGENRSGRGYKRDVKYMAKQMLIRGHAFMRAVKHAFPKHLRLSIHESMGEHKLSMSLLNTKTGFTTPWHCSVALLADGEWISAPMGDFKKDTRLELVYEDGRPSYFKEKLREDNTPSVSEASASNLRAPRRLSECLGGRLTPGAPPSSPESGVKAGSWVTGATPIKYGRRLIPQIMDSLAAAQPDRHVFSLATSQGNSLVFRPVSARAFAKAVDKTAWWLRDQVGSPKSIQPVGYIGPHDLRHILLTYACVKVGCAALFLSPKNNTEGALAVLDAVKCNIWVQPGNVATVPLVKAMLQQRPLKVLHLPVLDELLDAEATEPFPYTKTFEEASNDPFCFLHTSGTTGVPKPIPWSHGLIGTMDAVRLLPPTEADGGLAPWTSDWEEGDRIYSSFPMSHGAGIIMDVLMPALFNLHCVLGPAGVLPNINLVESFADHGQIDIWSMVPSLVDELGETLEVLAKLKSSKFICASGGPVSPVSASKVNEVIRVLNLTGTTEGLFIGNLVVPREDWFWFAFHPYSGFEFKEIEPDTYEHWVHRHNHWALFQGIFHTFPDKQSINLKDLYERHPTNPNLWAFKGRSDDLVVLSNGYKVSPLETEAFVTTHPAINGCLVIGTGKPQAALLIELKDPSSKPDELLESIWATVDEANSRSRHKNQLLRDFVTFAEPDKPFIRTDKGTVKRPATLALYTEHIERFYRSRSDELVAVTVDTRSVESIQGSIREILASSVPAMQEASPDDDLFGLGLDSLGAFAAVRAIRAAMGLGDQLAPRHLYANPTLATFAAALAQMAAWANPTSAAASSSAVDDNLAQMKRTIVQYQTRQSFRLNALDYVNPNHYMGLVFYFSLRKRVSFEQVFMNLQEGLNRTLNLIPALGGKMMRCSEHEIGYKKGDLCVTVPPFSHSASVSNRLIYKDLSRVLPTFEQLRDAGFMPSAFKDELVLPDDPFPTMPADVLVAQANFVQGGCILAVNLNHCCLDGLGVMVALKAWAENCRYLQGDESATCDWYDPESFNHSLPEILHRQEGYTRPVHEADPGTWAFLPFFPPEEPPECQPGGIREGVLPRPPRFPLHSVWPLPRAERTLSTTSFLIPPENVHKLKQEVIGDPEARWAITSLSDIVQAFFWRSAIRARYRVATELRGQTFGPDEVSILELPTDGRPYFSSLLPSTYMGSMLILNRSSMPIQTLCSPETSIGRIAYLLRGSAARITPSLVHDAFTLLQSLPDHSRFSTANMGLSHMHAMISNMILFQTSEISFGDQFFAHGGSPESMRPQPERGNGRFRFLVILPLKKDVGVELVLGTFPEELDMLKRDQEFTQYAQLVDTC</sequence>
<dbReference type="PANTHER" id="PTHR37285:SF5">
    <property type="entry name" value="SPORE WALL MATURATION PROTEIN DIT1"/>
    <property type="match status" value="1"/>
</dbReference>
<name>W9Y571_9EURO</name>
<dbReference type="SUPFAM" id="SSF56801">
    <property type="entry name" value="Acetyl-CoA synthetase-like"/>
    <property type="match status" value="1"/>
</dbReference>
<dbReference type="InterPro" id="IPR023213">
    <property type="entry name" value="CAT-like_dom_sf"/>
</dbReference>
<dbReference type="GO" id="GO:0016740">
    <property type="term" value="F:transferase activity"/>
    <property type="evidence" value="ECO:0007669"/>
    <property type="project" value="UniProtKB-KW"/>
</dbReference>
<accession>W9Y571</accession>
<dbReference type="Pfam" id="PF23562">
    <property type="entry name" value="AMP-binding_C_3"/>
    <property type="match status" value="1"/>
</dbReference>
<evidence type="ECO:0000256" key="1">
    <source>
        <dbReference type="ARBA" id="ARBA00022679"/>
    </source>
</evidence>
<dbReference type="HOGENOM" id="CLU_001116_0_0_1"/>
<dbReference type="Gene3D" id="3.40.50.12780">
    <property type="entry name" value="N-terminal domain of ligase-like"/>
    <property type="match status" value="1"/>
</dbReference>
<evidence type="ECO:0000313" key="4">
    <source>
        <dbReference type="EMBL" id="EXJ84795.1"/>
    </source>
</evidence>
<keyword evidence="1" id="KW-0808">Transferase</keyword>
<dbReference type="InterPro" id="IPR000873">
    <property type="entry name" value="AMP-dep_synth/lig_dom"/>
</dbReference>
<dbReference type="STRING" id="1182542.W9Y571"/>
<evidence type="ECO:0000256" key="2">
    <source>
        <dbReference type="SAM" id="MobiDB-lite"/>
    </source>
</evidence>
<dbReference type="Proteomes" id="UP000019478">
    <property type="component" value="Unassembled WGS sequence"/>
</dbReference>
<dbReference type="InterPro" id="IPR007817">
    <property type="entry name" value="Isocyanide_synthase_DIT1"/>
</dbReference>
<evidence type="ECO:0000313" key="5">
    <source>
        <dbReference type="Proteomes" id="UP000019478"/>
    </source>
</evidence>
<comment type="caution">
    <text evidence="4">The sequence shown here is derived from an EMBL/GenBank/DDBJ whole genome shotgun (WGS) entry which is preliminary data.</text>
</comment>
<feature type="domain" description="Carrier" evidence="3">
    <location>
        <begin position="974"/>
        <end position="1052"/>
    </location>
</feature>
<dbReference type="SUPFAM" id="SSF47336">
    <property type="entry name" value="ACP-like"/>
    <property type="match status" value="1"/>
</dbReference>
<dbReference type="OrthoDB" id="429813at2759"/>
<dbReference type="InterPro" id="IPR042099">
    <property type="entry name" value="ANL_N_sf"/>
</dbReference>